<sequence length="318" mass="35629">MSLDKIENFNYLKGFDFTENLKFVTGTNSFVELAHLLGIAKGNISTWNSRNTTSFESIVRLHLIYGIPVEAMALGKNPKKYKADKPTKPYKYMSGEPFINKIKEITGANTLLDLSEIFDIPNTTFSAWRMANRNSHELTVRLHLAKGVPVKELAFENGVKPEGFREWVSSITSGVHQNESDKMEQLGVSDVAYSYNSNVEKLPNPQHQTVIVQSFCLNNGKLLDTGEIPYALRMMNSWDLASKNVIEVETNDGRYLVDISQNDAVSGSYLIDTNGRMSINTIQRLPNKLLVDFNGATIELSDDDIKVIGRIAVTIIKN</sequence>
<dbReference type="InterPro" id="IPR010744">
    <property type="entry name" value="Phage_CI_N"/>
</dbReference>
<feature type="domain" description="Bacteriophage CI repressor N-terminal" evidence="1">
    <location>
        <begin position="16"/>
        <end position="78"/>
    </location>
</feature>
<evidence type="ECO:0000259" key="1">
    <source>
        <dbReference type="Pfam" id="PF07022"/>
    </source>
</evidence>
<protein>
    <submittedName>
        <fullName evidence="3">Probable phage regulatory protein CI</fullName>
    </submittedName>
</protein>
<evidence type="ECO:0000259" key="2">
    <source>
        <dbReference type="Pfam" id="PF16452"/>
    </source>
</evidence>
<dbReference type="Pfam" id="PF07022">
    <property type="entry name" value="Phage_CI_repr"/>
    <property type="match status" value="2"/>
</dbReference>
<dbReference type="InterPro" id="IPR010982">
    <property type="entry name" value="Lambda_DNA-bd_dom_sf"/>
</dbReference>
<proteinExistence type="predicted"/>
<dbReference type="EMBL" id="FM178379">
    <property type="protein sequence ID" value="CAQ78695.1"/>
    <property type="molecule type" value="Genomic_DNA"/>
</dbReference>
<keyword evidence="4" id="KW-1185">Reference proteome</keyword>
<dbReference type="InterPro" id="IPR032499">
    <property type="entry name" value="Phage_CI_C"/>
</dbReference>
<accession>B6EIQ1</accession>
<dbReference type="GO" id="GO:0045892">
    <property type="term" value="P:negative regulation of DNA-templated transcription"/>
    <property type="evidence" value="ECO:0007669"/>
    <property type="project" value="InterPro"/>
</dbReference>
<dbReference type="GO" id="GO:0051259">
    <property type="term" value="P:protein complex oligomerization"/>
    <property type="evidence" value="ECO:0007669"/>
    <property type="project" value="InterPro"/>
</dbReference>
<feature type="domain" description="Bacteriophage CI repressor C-terminal" evidence="2">
    <location>
        <begin position="213"/>
        <end position="311"/>
    </location>
</feature>
<dbReference type="Proteomes" id="UP000001730">
    <property type="component" value="Chromosome 1"/>
</dbReference>
<evidence type="ECO:0000313" key="4">
    <source>
        <dbReference type="Proteomes" id="UP000001730"/>
    </source>
</evidence>
<organism evidence="3 4">
    <name type="scientific">Aliivibrio salmonicida (strain LFI1238)</name>
    <name type="common">Vibrio salmonicida (strain LFI1238)</name>
    <dbReference type="NCBI Taxonomy" id="316275"/>
    <lineage>
        <taxon>Bacteria</taxon>
        <taxon>Pseudomonadati</taxon>
        <taxon>Pseudomonadota</taxon>
        <taxon>Gammaproteobacteria</taxon>
        <taxon>Vibrionales</taxon>
        <taxon>Vibrionaceae</taxon>
        <taxon>Aliivibrio</taxon>
    </lineage>
</organism>
<name>B6EIQ1_ALISL</name>
<dbReference type="HOGENOM" id="CLU_079055_1_0_6"/>
<dbReference type="KEGG" id="vsa:VSAL_I1010"/>
<dbReference type="eggNOG" id="COG2932">
    <property type="taxonomic scope" value="Bacteria"/>
</dbReference>
<dbReference type="RefSeq" id="WP_012549769.1">
    <property type="nucleotide sequence ID" value="NC_011312.1"/>
</dbReference>
<evidence type="ECO:0000313" key="3">
    <source>
        <dbReference type="EMBL" id="CAQ78695.1"/>
    </source>
</evidence>
<dbReference type="Gene3D" id="2.10.109.10">
    <property type="entry name" value="Umud Fragment, subunit A"/>
    <property type="match status" value="1"/>
</dbReference>
<reference evidence="3 4" key="1">
    <citation type="journal article" date="2008" name="BMC Genomics">
        <title>The genome sequence of the fish pathogen Aliivibrio salmonicida strain LFI1238 shows extensive evidence of gene decay.</title>
        <authorList>
            <person name="Hjerde E."/>
            <person name="Lorentzen M.S."/>
            <person name="Holden M.T."/>
            <person name="Seeger K."/>
            <person name="Paulsen S."/>
            <person name="Bason N."/>
            <person name="Churcher C."/>
            <person name="Harris D."/>
            <person name="Norbertczak H."/>
            <person name="Quail M.A."/>
            <person name="Sanders S."/>
            <person name="Thurston S."/>
            <person name="Parkhill J."/>
            <person name="Willassen N.P."/>
            <person name="Thomson N.R."/>
        </authorList>
    </citation>
    <scope>NUCLEOTIDE SEQUENCE [LARGE SCALE GENOMIC DNA]</scope>
    <source>
        <strain evidence="3 4">LFI1238</strain>
    </source>
</reference>
<gene>
    <name evidence="3" type="ordered locus">VSAL_I1010</name>
</gene>
<dbReference type="GO" id="GO:0003677">
    <property type="term" value="F:DNA binding"/>
    <property type="evidence" value="ECO:0007669"/>
    <property type="project" value="InterPro"/>
</dbReference>
<dbReference type="Pfam" id="PF16452">
    <property type="entry name" value="Phage_CI_C"/>
    <property type="match status" value="1"/>
</dbReference>
<feature type="domain" description="Bacteriophage CI repressor N-terminal" evidence="1">
    <location>
        <begin position="98"/>
        <end position="158"/>
    </location>
</feature>
<dbReference type="AlphaFoldDB" id="B6EIQ1"/>
<dbReference type="Gene3D" id="1.10.260.40">
    <property type="entry name" value="lambda repressor-like DNA-binding domains"/>
    <property type="match status" value="2"/>
</dbReference>